<dbReference type="SUPFAM" id="SSF53686">
    <property type="entry name" value="Tryptophan synthase beta subunit-like PLP-dependent enzymes"/>
    <property type="match status" value="1"/>
</dbReference>
<gene>
    <name evidence="4" type="ORF">MUK42_36458</name>
</gene>
<keyword evidence="3" id="KW-0663">Pyridoxal phosphate</keyword>
<dbReference type="InterPro" id="IPR027278">
    <property type="entry name" value="ACCD_DCysDesulf"/>
</dbReference>
<evidence type="ECO:0000313" key="4">
    <source>
        <dbReference type="EMBL" id="URE15013.1"/>
    </source>
</evidence>
<proteinExistence type="inferred from homology"/>
<dbReference type="EMBL" id="CP097509">
    <property type="protein sequence ID" value="URE15013.1"/>
    <property type="molecule type" value="Genomic_DNA"/>
</dbReference>
<evidence type="ECO:0008006" key="6">
    <source>
        <dbReference type="Google" id="ProtNLM"/>
    </source>
</evidence>
<protein>
    <recommendedName>
        <fullName evidence="6">D-cysteine desulfhydrase 2, mitochondrial</fullName>
    </recommendedName>
</protein>
<reference evidence="4" key="1">
    <citation type="submission" date="2022-05" db="EMBL/GenBank/DDBJ databases">
        <title>The Musa troglodytarum L. genome provides insights into the mechanism of non-climacteric behaviour and enrichment of carotenoids.</title>
        <authorList>
            <person name="Wang J."/>
        </authorList>
    </citation>
    <scope>NUCLEOTIDE SEQUENCE</scope>
    <source>
        <tissue evidence="4">Leaf</tissue>
    </source>
</reference>
<dbReference type="PANTHER" id="PTHR43780:SF7">
    <property type="entry name" value="D-CYSTEINE DESULFHYDRASE 2, MITOCHONDRIAL"/>
    <property type="match status" value="1"/>
</dbReference>
<evidence type="ECO:0000256" key="3">
    <source>
        <dbReference type="ARBA" id="ARBA00022898"/>
    </source>
</evidence>
<name>A0A9E7GL39_9LILI</name>
<sequence length="472" mass="51749">MTAKTGGQESSEAATLKRAVAAKRMLLRRLTVPPPRPRPVVSRLNLVRRCSSLFHRQWMLPSPAAPIHSISLSKSSSSSSYSSDPAPALGGPASTVEVRDFDAPSFYLIRDDLLHPLVNGNKARKLDALVPLLRRHSATDLVTCGGCQSAHAAAVAVCCAERGLRAHLLLRGEQPEVPTGYNLVSLMYGSVSYVERSAYTRREEMLLKHAKSVAGGEGNVLWADDILRNSHGLNVESDSVPMDGRGDPLSECSSETSLRRVVIVNEGLIRLVKYLSQAHIFGRDQQIVLVLDSGTGTTAIGLALGIIYFGAYDARAEYFVALLISLPHSINGLVDNWLRWRVTAVMLADSQDRYKEHEKCLISNFKSIYGLETVEHNEGIIHWVDRLHPRRFGKILNGEIDLCRRIAQQTGVLLDPIYTLAAWEHAVLLADAEAEKHAKVVMLHTGGTLGLFGLAQRYISDFSSGVPTVHTL</sequence>
<comment type="similarity">
    <text evidence="2">Belongs to the ACC deaminase/D-cysteine desulfhydrase family.</text>
</comment>
<dbReference type="Gene3D" id="3.40.50.1100">
    <property type="match status" value="2"/>
</dbReference>
<dbReference type="Proteomes" id="UP001055439">
    <property type="component" value="Chromosome 7"/>
</dbReference>
<organism evidence="4 5">
    <name type="scientific">Musa troglodytarum</name>
    <name type="common">fe'i banana</name>
    <dbReference type="NCBI Taxonomy" id="320322"/>
    <lineage>
        <taxon>Eukaryota</taxon>
        <taxon>Viridiplantae</taxon>
        <taxon>Streptophyta</taxon>
        <taxon>Embryophyta</taxon>
        <taxon>Tracheophyta</taxon>
        <taxon>Spermatophyta</taxon>
        <taxon>Magnoliopsida</taxon>
        <taxon>Liliopsida</taxon>
        <taxon>Zingiberales</taxon>
        <taxon>Musaceae</taxon>
        <taxon>Musa</taxon>
    </lineage>
</organism>
<dbReference type="PANTHER" id="PTHR43780">
    <property type="entry name" value="1-AMINOCYCLOPROPANE-1-CARBOXYLATE DEAMINASE-RELATED"/>
    <property type="match status" value="1"/>
</dbReference>
<evidence type="ECO:0000313" key="5">
    <source>
        <dbReference type="Proteomes" id="UP001055439"/>
    </source>
</evidence>
<dbReference type="OrthoDB" id="10266364at2759"/>
<evidence type="ECO:0000256" key="2">
    <source>
        <dbReference type="ARBA" id="ARBA00008639"/>
    </source>
</evidence>
<dbReference type="FunFam" id="3.40.50.1100:FF:000050">
    <property type="entry name" value="D-cysteine desulfhydrase 2, mitochondrial"/>
    <property type="match status" value="1"/>
</dbReference>
<dbReference type="InterPro" id="IPR036052">
    <property type="entry name" value="TrpB-like_PALP_sf"/>
</dbReference>
<evidence type="ECO:0000256" key="1">
    <source>
        <dbReference type="ARBA" id="ARBA00001933"/>
    </source>
</evidence>
<accession>A0A9E7GL39</accession>
<keyword evidence="5" id="KW-1185">Reference proteome</keyword>
<dbReference type="AlphaFoldDB" id="A0A9E7GL39"/>
<dbReference type="GO" id="GO:0019148">
    <property type="term" value="F:D-cysteine desulfhydrase activity"/>
    <property type="evidence" value="ECO:0007669"/>
    <property type="project" value="TreeGrafter"/>
</dbReference>
<comment type="cofactor">
    <cofactor evidence="1">
        <name>pyridoxal 5'-phosphate</name>
        <dbReference type="ChEBI" id="CHEBI:597326"/>
    </cofactor>
</comment>